<feature type="compositionally biased region" description="Basic and acidic residues" evidence="1">
    <location>
        <begin position="34"/>
        <end position="43"/>
    </location>
</feature>
<dbReference type="Proteomes" id="UP001611162">
    <property type="component" value="Unassembled WGS sequence"/>
</dbReference>
<feature type="region of interest" description="Disordered" evidence="1">
    <location>
        <begin position="1"/>
        <end position="48"/>
    </location>
</feature>
<keyword evidence="3" id="KW-1185">Reference proteome</keyword>
<evidence type="ECO:0008006" key="4">
    <source>
        <dbReference type="Google" id="ProtNLM"/>
    </source>
</evidence>
<sequence length="523" mass="57204">MTSTHPTSPGEATPATQHRPDSQFATGGQARTYGDGREGRPVRSTDAFGRPIRQAAIQVMLGNTARAFRELTDAGRVYIERADQGPLLDLAQRIVDAGDACALGAYIAEHLLSMRADIFIPDDCKGVVKSALQGLRLGTDGLVEDTLPLLERTNPDALVELIAMLGANLAHNDPYGARGPLILDAETLEPSAEPDSWMPDPRQIPEWRRKLLSDYRSENAPSWMGATLANGHYVLAPALEDAVAAGAVLCDQEAERLSKAKLYYADARTCAVAARKASQPRTAPLVGHRIPSTYGLVVFATPIAGKPGEKPTVAASWGRWNSDRDGLWAARRNGVTTPLFLADGSRWWITFYSPTSSPIGAPVRWDTEGLVVEGQTWEEDSGTAPVPKDRDELALRTVIATWDLITQERVAKAVTSTEEIVRKPVRVRSDRRRGIEDNGTVRLVSIRGRRAPDGRRPAPRPDGDAPSRAYRSQWMVYEHSRNHCMNPHLHSQKGCTHEDITILDFIKGPEGAPFVDRVTSVKA</sequence>
<feature type="compositionally biased region" description="Basic and acidic residues" evidence="1">
    <location>
        <begin position="450"/>
        <end position="465"/>
    </location>
</feature>
<evidence type="ECO:0000313" key="3">
    <source>
        <dbReference type="Proteomes" id="UP001611162"/>
    </source>
</evidence>
<protein>
    <recommendedName>
        <fullName evidence="4">DUF222 domain-containing protein</fullName>
    </recommendedName>
</protein>
<name>A0ABW7T716_9ACTN</name>
<evidence type="ECO:0000256" key="1">
    <source>
        <dbReference type="SAM" id="MobiDB-lite"/>
    </source>
</evidence>
<organism evidence="2 3">
    <name type="scientific">Streptomyces abikoensis</name>
    <dbReference type="NCBI Taxonomy" id="97398"/>
    <lineage>
        <taxon>Bacteria</taxon>
        <taxon>Bacillati</taxon>
        <taxon>Actinomycetota</taxon>
        <taxon>Actinomycetes</taxon>
        <taxon>Kitasatosporales</taxon>
        <taxon>Streptomycetaceae</taxon>
        <taxon>Streptomyces</taxon>
    </lineage>
</organism>
<feature type="region of interest" description="Disordered" evidence="1">
    <location>
        <begin position="447"/>
        <end position="468"/>
    </location>
</feature>
<dbReference type="RefSeq" id="WP_397613318.1">
    <property type="nucleotide sequence ID" value="NZ_JBIRRB010000006.1"/>
</dbReference>
<reference evidence="2 3" key="1">
    <citation type="submission" date="2024-10" db="EMBL/GenBank/DDBJ databases">
        <title>The Natural Products Discovery Center: Release of the First 8490 Sequenced Strains for Exploring Actinobacteria Biosynthetic Diversity.</title>
        <authorList>
            <person name="Kalkreuter E."/>
            <person name="Kautsar S.A."/>
            <person name="Yang D."/>
            <person name="Bader C.D."/>
            <person name="Teijaro C.N."/>
            <person name="Fluegel L."/>
            <person name="Davis C.M."/>
            <person name="Simpson J.R."/>
            <person name="Lauterbach L."/>
            <person name="Steele A.D."/>
            <person name="Gui C."/>
            <person name="Meng S."/>
            <person name="Li G."/>
            <person name="Viehrig K."/>
            <person name="Ye F."/>
            <person name="Su P."/>
            <person name="Kiefer A.F."/>
            <person name="Nichols A."/>
            <person name="Cepeda A.J."/>
            <person name="Yan W."/>
            <person name="Fan B."/>
            <person name="Jiang Y."/>
            <person name="Adhikari A."/>
            <person name="Zheng C.-J."/>
            <person name="Schuster L."/>
            <person name="Cowan T.M."/>
            <person name="Smanski M.J."/>
            <person name="Chevrette M.G."/>
            <person name="De Carvalho L.P.S."/>
            <person name="Shen B."/>
        </authorList>
    </citation>
    <scope>NUCLEOTIDE SEQUENCE [LARGE SCALE GENOMIC DNA]</scope>
    <source>
        <strain evidence="2 3">NPDC020979</strain>
    </source>
</reference>
<proteinExistence type="predicted"/>
<dbReference type="EMBL" id="JBIRRB010000006">
    <property type="protein sequence ID" value="MFI0912431.1"/>
    <property type="molecule type" value="Genomic_DNA"/>
</dbReference>
<evidence type="ECO:0000313" key="2">
    <source>
        <dbReference type="EMBL" id="MFI0912431.1"/>
    </source>
</evidence>
<gene>
    <name evidence="2" type="ORF">ACH4TF_18470</name>
</gene>
<comment type="caution">
    <text evidence="2">The sequence shown here is derived from an EMBL/GenBank/DDBJ whole genome shotgun (WGS) entry which is preliminary data.</text>
</comment>
<accession>A0ABW7T716</accession>